<dbReference type="PRINTS" id="PR00412">
    <property type="entry name" value="EPOXHYDRLASE"/>
</dbReference>
<dbReference type="RefSeq" id="WP_092700858.1">
    <property type="nucleotide sequence ID" value="NZ_FNFC01000005.1"/>
</dbReference>
<evidence type="ECO:0000313" key="5">
    <source>
        <dbReference type="Proteomes" id="UP000198856"/>
    </source>
</evidence>
<dbReference type="STRING" id="890420.SAMN05216226_10582"/>
<gene>
    <name evidence="4" type="ORF">SAMN05216226_10582</name>
</gene>
<keyword evidence="5" id="KW-1185">Reference proteome</keyword>
<feature type="region of interest" description="Disordered" evidence="2">
    <location>
        <begin position="1"/>
        <end position="25"/>
    </location>
</feature>
<dbReference type="OrthoDB" id="299757at2157"/>
<dbReference type="InterPro" id="IPR029058">
    <property type="entry name" value="AB_hydrolase_fold"/>
</dbReference>
<dbReference type="Proteomes" id="UP000198856">
    <property type="component" value="Unassembled WGS sequence"/>
</dbReference>
<dbReference type="EMBL" id="FNFC01000005">
    <property type="protein sequence ID" value="SDJ56519.1"/>
    <property type="molecule type" value="Genomic_DNA"/>
</dbReference>
<dbReference type="AlphaFoldDB" id="A0A1G8US19"/>
<evidence type="ECO:0000256" key="1">
    <source>
        <dbReference type="ARBA" id="ARBA00022801"/>
    </source>
</evidence>
<dbReference type="InterPro" id="IPR000639">
    <property type="entry name" value="Epox_hydrolase-like"/>
</dbReference>
<dbReference type="GO" id="GO:0016787">
    <property type="term" value="F:hydrolase activity"/>
    <property type="evidence" value="ECO:0007669"/>
    <property type="project" value="UniProtKB-KW"/>
</dbReference>
<organism evidence="4 5">
    <name type="scientific">Halovenus aranensis</name>
    <dbReference type="NCBI Taxonomy" id="890420"/>
    <lineage>
        <taxon>Archaea</taxon>
        <taxon>Methanobacteriati</taxon>
        <taxon>Methanobacteriota</taxon>
        <taxon>Stenosarchaea group</taxon>
        <taxon>Halobacteria</taxon>
        <taxon>Halobacteriales</taxon>
        <taxon>Haloarculaceae</taxon>
        <taxon>Halovenus</taxon>
    </lineage>
</organism>
<feature type="domain" description="AB hydrolase-1" evidence="3">
    <location>
        <begin position="56"/>
        <end position="308"/>
    </location>
</feature>
<proteinExistence type="predicted"/>
<evidence type="ECO:0000313" key="4">
    <source>
        <dbReference type="EMBL" id="SDJ56519.1"/>
    </source>
</evidence>
<dbReference type="SUPFAM" id="SSF53474">
    <property type="entry name" value="alpha/beta-Hydrolases"/>
    <property type="match status" value="1"/>
</dbReference>
<evidence type="ECO:0000259" key="3">
    <source>
        <dbReference type="Pfam" id="PF00561"/>
    </source>
</evidence>
<keyword evidence="1" id="KW-0378">Hydrolase</keyword>
<evidence type="ECO:0000256" key="2">
    <source>
        <dbReference type="SAM" id="MobiDB-lite"/>
    </source>
</evidence>
<dbReference type="PANTHER" id="PTHR43329">
    <property type="entry name" value="EPOXIDE HYDROLASE"/>
    <property type="match status" value="1"/>
</dbReference>
<protein>
    <submittedName>
        <fullName evidence="4">Pimeloyl-ACP methyl ester carboxylesterase</fullName>
    </submittedName>
</protein>
<name>A0A1G8US19_9EURY</name>
<dbReference type="PRINTS" id="PR00111">
    <property type="entry name" value="ABHYDROLASE"/>
</dbReference>
<dbReference type="InterPro" id="IPR000073">
    <property type="entry name" value="AB_hydrolase_1"/>
</dbReference>
<reference evidence="4 5" key="1">
    <citation type="submission" date="2016-10" db="EMBL/GenBank/DDBJ databases">
        <authorList>
            <person name="de Groot N.N."/>
        </authorList>
    </citation>
    <scope>NUCLEOTIDE SEQUENCE [LARGE SCALE GENOMIC DNA]</scope>
    <source>
        <strain evidence="4 5">IBRC-M10015</strain>
    </source>
</reference>
<dbReference type="Pfam" id="PF00561">
    <property type="entry name" value="Abhydrolase_1"/>
    <property type="match status" value="1"/>
</dbReference>
<accession>A0A1G8US19</accession>
<sequence>MTEDIPGERHDRKTTRHPADPPNWHHETAYVNDIEIHYVTVAPAPGTVDHPTGTAPLVVLLHGFPECWYTWHRQLDTLADAGYRVVAPDLRGYNRSSTPAGVPSYQMDELVADVRGLVEHRNAAQTAVIGHDWGGLIGWECAMREPEMVSQLAVLNAPHPDLYRRRLLQSPSQLVRSSYVGALQLPWLPERLFEADGYRLVELSIEGLAAADAFSTEDVDRFRAALERSDAPSGPLNYYRAIARDTLSEGLSSLLRGERPSPRQVDVPTLVLWGEQDPVLGSALTDGLDAVVDDLRVSRFHESSHWPHAAQPQQVADELRRFLARSSRPTRDGD</sequence>
<dbReference type="Gene3D" id="3.40.50.1820">
    <property type="entry name" value="alpha/beta hydrolase"/>
    <property type="match status" value="1"/>
</dbReference>